<protein>
    <submittedName>
        <fullName evidence="14">A2MG protein</fullName>
    </submittedName>
</protein>
<dbReference type="SMART" id="SM01361">
    <property type="entry name" value="A2M_recep"/>
    <property type="match status" value="1"/>
</dbReference>
<feature type="non-terminal residue" evidence="14">
    <location>
        <position position="1426"/>
    </location>
</feature>
<dbReference type="EMBL" id="VZSC01002210">
    <property type="protein sequence ID" value="NWX40485.1"/>
    <property type="molecule type" value="Genomic_DNA"/>
</dbReference>
<dbReference type="Gene3D" id="2.60.40.1930">
    <property type="match status" value="2"/>
</dbReference>
<dbReference type="FunFam" id="2.60.40.1930:FF:000001">
    <property type="entry name" value="CD109 isoform 3"/>
    <property type="match status" value="1"/>
</dbReference>
<reference evidence="14 15" key="1">
    <citation type="submission" date="2019-09" db="EMBL/GenBank/DDBJ databases">
        <title>Bird 10,000 Genomes (B10K) Project - Family phase.</title>
        <authorList>
            <person name="Zhang G."/>
        </authorList>
    </citation>
    <scope>NUCLEOTIDE SEQUENCE [LARGE SCALE GENOMIC DNA]</scope>
    <source>
        <strain evidence="14">OUT-0004</strain>
    </source>
</reference>
<dbReference type="Pfam" id="PF17789">
    <property type="entry name" value="MG4"/>
    <property type="match status" value="1"/>
</dbReference>
<keyword evidence="5" id="KW-0732">Signal</keyword>
<dbReference type="InterPro" id="IPR002890">
    <property type="entry name" value="MG2"/>
</dbReference>
<keyword evidence="7" id="KW-0882">Thioester bond</keyword>
<dbReference type="InterPro" id="IPR009048">
    <property type="entry name" value="A-macroglobulin_rcpt-bd"/>
</dbReference>
<organism evidence="14 15">
    <name type="scientific">Steatornis caripensis</name>
    <name type="common">Oilbird</name>
    <dbReference type="NCBI Taxonomy" id="48435"/>
    <lineage>
        <taxon>Eukaryota</taxon>
        <taxon>Metazoa</taxon>
        <taxon>Chordata</taxon>
        <taxon>Craniata</taxon>
        <taxon>Vertebrata</taxon>
        <taxon>Euteleostomi</taxon>
        <taxon>Archelosauria</taxon>
        <taxon>Archosauria</taxon>
        <taxon>Dinosauria</taxon>
        <taxon>Saurischia</taxon>
        <taxon>Theropoda</taxon>
        <taxon>Coelurosauria</taxon>
        <taxon>Aves</taxon>
        <taxon>Neognathae</taxon>
        <taxon>Neoaves</taxon>
        <taxon>Strisores</taxon>
        <taxon>Caprimulgiformes</taxon>
        <taxon>Steatornithidae</taxon>
        <taxon>Steatornis</taxon>
    </lineage>
</organism>
<dbReference type="InterPro" id="IPR041813">
    <property type="entry name" value="A2M_TED"/>
</dbReference>
<dbReference type="GO" id="GO:0005615">
    <property type="term" value="C:extracellular space"/>
    <property type="evidence" value="ECO:0007669"/>
    <property type="project" value="InterPro"/>
</dbReference>
<dbReference type="SMART" id="SM01419">
    <property type="entry name" value="Thiol-ester_cl"/>
    <property type="match status" value="1"/>
</dbReference>
<dbReference type="Pfam" id="PF07677">
    <property type="entry name" value="A2M_recep"/>
    <property type="match status" value="1"/>
</dbReference>
<dbReference type="SUPFAM" id="SSF81296">
    <property type="entry name" value="E set domains"/>
    <property type="match status" value="1"/>
</dbReference>
<keyword evidence="9" id="KW-0325">Glycoprotein</keyword>
<dbReference type="InterPro" id="IPR013783">
    <property type="entry name" value="Ig-like_fold"/>
</dbReference>
<evidence type="ECO:0000256" key="8">
    <source>
        <dbReference type="ARBA" id="ARBA00023157"/>
    </source>
</evidence>
<evidence type="ECO:0000256" key="2">
    <source>
        <dbReference type="ARBA" id="ARBA00010952"/>
    </source>
</evidence>
<evidence type="ECO:0000256" key="1">
    <source>
        <dbReference type="ARBA" id="ARBA00004613"/>
    </source>
</evidence>
<dbReference type="Pfam" id="PF00207">
    <property type="entry name" value="A2M"/>
    <property type="match status" value="1"/>
</dbReference>
<dbReference type="FunFam" id="1.50.10.20:FF:000001">
    <property type="entry name" value="CD109 isoform 1"/>
    <property type="match status" value="1"/>
</dbReference>
<dbReference type="InterPro" id="IPR001599">
    <property type="entry name" value="Macroglobln_a2"/>
</dbReference>
<feature type="domain" description="Alpha-2-macroglobulin bait region" evidence="11">
    <location>
        <begin position="425"/>
        <end position="573"/>
    </location>
</feature>
<dbReference type="Gene3D" id="2.60.40.10">
    <property type="entry name" value="Immunoglobulins"/>
    <property type="match status" value="2"/>
</dbReference>
<dbReference type="InterPro" id="IPR011626">
    <property type="entry name" value="Alpha-macroglobulin_TED"/>
</dbReference>
<dbReference type="InterPro" id="IPR041555">
    <property type="entry name" value="MG3"/>
</dbReference>
<dbReference type="InterPro" id="IPR011625">
    <property type="entry name" value="A2M_N_BRD"/>
</dbReference>
<dbReference type="InterPro" id="IPR019742">
    <property type="entry name" value="MacrogloblnA2_CS"/>
</dbReference>
<dbReference type="InterPro" id="IPR047565">
    <property type="entry name" value="Alpha-macroglob_thiol-ester_cl"/>
</dbReference>
<dbReference type="Pfam" id="PF07703">
    <property type="entry name" value="A2M_BRD"/>
    <property type="match status" value="1"/>
</dbReference>
<dbReference type="SMART" id="SM01359">
    <property type="entry name" value="A2M_N_2"/>
    <property type="match status" value="1"/>
</dbReference>
<dbReference type="InterPro" id="IPR050473">
    <property type="entry name" value="A2M/Complement_sys"/>
</dbReference>
<dbReference type="InterPro" id="IPR036595">
    <property type="entry name" value="A-macroglobulin_rcpt-bd_sf"/>
</dbReference>
<evidence type="ECO:0000256" key="7">
    <source>
        <dbReference type="ARBA" id="ARBA00022966"/>
    </source>
</evidence>
<comment type="subcellular location">
    <subcellularLocation>
        <location evidence="1">Secreted</location>
    </subcellularLocation>
</comment>
<dbReference type="Gene3D" id="2.20.130.20">
    <property type="match status" value="1"/>
</dbReference>
<dbReference type="PANTHER" id="PTHR11412">
    <property type="entry name" value="MACROGLOBULIN / COMPLEMENT"/>
    <property type="match status" value="1"/>
</dbReference>
<dbReference type="Pfam" id="PF07678">
    <property type="entry name" value="TED_complement"/>
    <property type="match status" value="1"/>
</dbReference>
<dbReference type="InterPro" id="IPR040839">
    <property type="entry name" value="MG4"/>
</dbReference>
<gene>
    <name evidence="14" type="primary">A2m_0</name>
    <name evidence="14" type="ORF">STECAR_R14231</name>
</gene>
<dbReference type="Gene3D" id="2.60.40.690">
    <property type="entry name" value="Alpha-macroglobulin, receptor-binding domain"/>
    <property type="match status" value="1"/>
</dbReference>
<dbReference type="PANTHER" id="PTHR11412:SF165">
    <property type="entry name" value="ALPHA-2-MACROGLOBULIN"/>
    <property type="match status" value="1"/>
</dbReference>
<evidence type="ECO:0000256" key="6">
    <source>
        <dbReference type="ARBA" id="ARBA00022900"/>
    </source>
</evidence>
<evidence type="ECO:0000256" key="9">
    <source>
        <dbReference type="ARBA" id="ARBA00023180"/>
    </source>
</evidence>
<evidence type="ECO:0000256" key="4">
    <source>
        <dbReference type="ARBA" id="ARBA00022690"/>
    </source>
</evidence>
<dbReference type="SUPFAM" id="SSF48239">
    <property type="entry name" value="Terpenoid cyclases/Protein prenyltransferases"/>
    <property type="match status" value="1"/>
</dbReference>
<dbReference type="Gene3D" id="2.60.120.1540">
    <property type="match status" value="1"/>
</dbReference>
<sequence>QYMVLLPFLIHTDSPEKVCVQLTHLNESVTLSATLEYQGENRSLIDHVVSEKDMFTCIPFSLPKSSSQSPVTFITVMVKGATLQFRNRKSVLVKNSESLVFVQTDKPIYKPGQTVLFRIVSLDKDFRPLNEDPKKNRLYQWTNAELKGGLIQLFFNLTSEPMQGTYTVVAQKASGKAIWHPFSVEEYVLPKFEVTVKMPKVITILDEKLTVTVCGLYTFGKPVPGLVSFRVCRNFEHPATACYGEEAKAVCDEFSGQTDNYGCISEVVKTKLFQLKRNGYQNKIYVEAKIKEEETGVELTGTSFSEITSTISTIIFEHSDSHYKPGIPFFGQVKLVDGSGAPIPNEMVRISLQGGQEDNYTTNEEGRAQFALNTSMLYFNSVGIRVSPAGRGVRPYCYDRSWVVPYYQEGYLQLKRFYSPSNSFLKIEPKSKTLSCGSSTEVRVHYILTPGAVGEQNKIVFYYLVMAKGVIKQAGTHILDLNQESVNGTFLLQLPVQADIAPVAQMLVYTTAPSGEVIADSTKFNVENCFSNKVDLRFSPSEGLPSSDAHLLFRASPNSLCAVRAVDKSVLLMKPAADLSPSSVYSLLPVRELHNYRHGPDMLLEEPLENCLPLNKIVLNGITYSPVVEMNEEDAYSILKEMGLKVFTNTKVRKPWYCSAENYMPVGSHVASASVMPEAPVQAMRTSGFRTDRIYAMASTPEELTETVRKYFPETWIWSLVSISSEGNANLDVTIPDTITEWKASAFCTSADTGFGLSPTVSLRAFQPFFVELTLPYSVVRGESFTLKATVFNYLTACIRVSVTLAQSTHFLAAPVKKEEESHCLCENGRKTVAWLVTPKSLGQLEFSVSTEALQNQQPCENAIVETPEKGRKDTVIRHLLVEPEGVEKETAQNSVLCVKGVPVKEKFSLLLPSNVVQDSGRAYFSVLGDIMGTAMQNLHQLLQMPFGCGEQNMVLFAPNIYVLDYLNKTGQLSEEVKSKAVGYLVSGYQRQLNYKHPDGSYSTFGPRYGQPGNTWLTAFVLKSFAQARPHIFIHEKHIQDALVWLSYKQKENGCFHSSGTLLNNAMKGGVDNEVSLTAYITIALLEIPLPVTHSVVRNALFCLETAAHETENHVYTKALLAYAFALAGKEEKRKALLNSLETEAVKKDGSVHWQRPGKEPEVDLPYYRYRAPSAEVEMTAYVLLAHLTTQPAPSQEELSFASLIAKWISGQQNPNGGFSSTQDTVVALQALSLYGAVTYAKSGAASKVTLRSEGDFQQDFQVDPTNRLLLQRVALPQVPGEYSTEVSGEGCVYLQTSLRYNVQPTQEDAPFMLHVYTIPETCVDSKAHKVFDIGINVSYTGERNASNMVIVDVKMLSGFIPVKSSVRKLEGHPVIERTELSTNHILVYVEKLSSETLSFSFTVERDIPVQSLKPAQVKVYDYYET</sequence>
<keyword evidence="6" id="KW-0722">Serine protease inhibitor</keyword>
<comment type="similarity">
    <text evidence="2">Belongs to the protease inhibitor I39 (alpha-2-macroglobulin) family.</text>
</comment>
<evidence type="ECO:0000259" key="12">
    <source>
        <dbReference type="SMART" id="SM01360"/>
    </source>
</evidence>
<dbReference type="FunFam" id="2.60.40.1930:FF:000002">
    <property type="entry name" value="PZP, alpha-2-macroglobulin like"/>
    <property type="match status" value="1"/>
</dbReference>
<evidence type="ECO:0000313" key="15">
    <source>
        <dbReference type="Proteomes" id="UP000516988"/>
    </source>
</evidence>
<dbReference type="Pfam" id="PF01835">
    <property type="entry name" value="MG2"/>
    <property type="match status" value="1"/>
</dbReference>
<evidence type="ECO:0000256" key="10">
    <source>
        <dbReference type="ARBA" id="ARBA00038769"/>
    </source>
</evidence>
<dbReference type="FunFam" id="2.60.40.10:FF:000312">
    <property type="entry name" value="Alpha-2-macroglobulin like 1"/>
    <property type="match status" value="1"/>
</dbReference>
<dbReference type="SUPFAM" id="SSF49410">
    <property type="entry name" value="Alpha-macroglobulin receptor domain"/>
    <property type="match status" value="1"/>
</dbReference>
<name>A0A7K6W2B3_STECA</name>
<evidence type="ECO:0000256" key="3">
    <source>
        <dbReference type="ARBA" id="ARBA00022525"/>
    </source>
</evidence>
<keyword evidence="4" id="KW-0646">Protease inhibitor</keyword>
<dbReference type="SMART" id="SM01360">
    <property type="entry name" value="A2M"/>
    <property type="match status" value="1"/>
</dbReference>
<evidence type="ECO:0000259" key="11">
    <source>
        <dbReference type="SMART" id="SM01359"/>
    </source>
</evidence>
<accession>A0A7K6W2B3</accession>
<feature type="non-terminal residue" evidence="14">
    <location>
        <position position="1"/>
    </location>
</feature>
<feature type="domain" description="Alpha-2-macroglobulin" evidence="12">
    <location>
        <begin position="715"/>
        <end position="805"/>
    </location>
</feature>
<dbReference type="InterPro" id="IPR008930">
    <property type="entry name" value="Terpenoid_cyclase/PrenylTrfase"/>
</dbReference>
<feature type="domain" description="Alpha-macroglobulin receptor-binding" evidence="13">
    <location>
        <begin position="1347"/>
        <end position="1425"/>
    </location>
</feature>
<evidence type="ECO:0000313" key="14">
    <source>
        <dbReference type="EMBL" id="NWX40485.1"/>
    </source>
</evidence>
<dbReference type="Gene3D" id="2.60.40.1940">
    <property type="match status" value="1"/>
</dbReference>
<dbReference type="GO" id="GO:0004867">
    <property type="term" value="F:serine-type endopeptidase inhibitor activity"/>
    <property type="evidence" value="ECO:0007669"/>
    <property type="project" value="UniProtKB-KW"/>
</dbReference>
<evidence type="ECO:0000259" key="13">
    <source>
        <dbReference type="SMART" id="SM01361"/>
    </source>
</evidence>
<dbReference type="Gene3D" id="1.50.10.20">
    <property type="match status" value="1"/>
</dbReference>
<dbReference type="Proteomes" id="UP000516988">
    <property type="component" value="Unassembled WGS sequence"/>
</dbReference>
<keyword evidence="8" id="KW-1015">Disulfide bond</keyword>
<dbReference type="OrthoDB" id="9998011at2759"/>
<comment type="caution">
    <text evidence="14">The sequence shown here is derived from an EMBL/GenBank/DDBJ whole genome shotgun (WGS) entry which is preliminary data.</text>
</comment>
<dbReference type="Pfam" id="PF17791">
    <property type="entry name" value="MG3"/>
    <property type="match status" value="1"/>
</dbReference>
<comment type="subunit">
    <text evidence="10">Homotetramer; disulfide-linked.</text>
</comment>
<proteinExistence type="inferred from homology"/>
<dbReference type="CDD" id="cd02897">
    <property type="entry name" value="A2M_2"/>
    <property type="match status" value="1"/>
</dbReference>
<dbReference type="PROSITE" id="PS00477">
    <property type="entry name" value="ALPHA_2_MACROGLOBULIN"/>
    <property type="match status" value="1"/>
</dbReference>
<evidence type="ECO:0000256" key="5">
    <source>
        <dbReference type="ARBA" id="ARBA00022729"/>
    </source>
</evidence>
<keyword evidence="3" id="KW-0964">Secreted</keyword>
<keyword evidence="15" id="KW-1185">Reference proteome</keyword>
<dbReference type="InterPro" id="IPR014756">
    <property type="entry name" value="Ig_E-set"/>
</dbReference>